<evidence type="ECO:0000256" key="1">
    <source>
        <dbReference type="SAM" id="MobiDB-lite"/>
    </source>
</evidence>
<proteinExistence type="predicted"/>
<accession>A0ABV2W9M7</accession>
<evidence type="ECO:0000313" key="3">
    <source>
        <dbReference type="Proteomes" id="UP001550378"/>
    </source>
</evidence>
<feature type="compositionally biased region" description="Basic and acidic residues" evidence="1">
    <location>
        <begin position="28"/>
        <end position="46"/>
    </location>
</feature>
<dbReference type="RefSeq" id="WP_360029169.1">
    <property type="nucleotide sequence ID" value="NZ_JBEXZR010000023.1"/>
</dbReference>
<protein>
    <submittedName>
        <fullName evidence="2">Uncharacterized protein</fullName>
    </submittedName>
</protein>
<organism evidence="2 3">
    <name type="scientific">Streptomyces lavendulocolor</name>
    <dbReference type="NCBI Taxonomy" id="67316"/>
    <lineage>
        <taxon>Bacteria</taxon>
        <taxon>Bacillati</taxon>
        <taxon>Actinomycetota</taxon>
        <taxon>Actinomycetes</taxon>
        <taxon>Kitasatosporales</taxon>
        <taxon>Streptomycetaceae</taxon>
        <taxon>Streptomyces</taxon>
    </lineage>
</organism>
<reference evidence="2 3" key="1">
    <citation type="submission" date="2024-06" db="EMBL/GenBank/DDBJ databases">
        <title>The Natural Products Discovery Center: Release of the First 8490 Sequenced Strains for Exploring Actinobacteria Biosynthetic Diversity.</title>
        <authorList>
            <person name="Kalkreuter E."/>
            <person name="Kautsar S.A."/>
            <person name="Yang D."/>
            <person name="Bader C.D."/>
            <person name="Teijaro C.N."/>
            <person name="Fluegel L."/>
            <person name="Davis C.M."/>
            <person name="Simpson J.R."/>
            <person name="Lauterbach L."/>
            <person name="Steele A.D."/>
            <person name="Gui C."/>
            <person name="Meng S."/>
            <person name="Li G."/>
            <person name="Viehrig K."/>
            <person name="Ye F."/>
            <person name="Su P."/>
            <person name="Kiefer A.F."/>
            <person name="Nichols A."/>
            <person name="Cepeda A.J."/>
            <person name="Yan W."/>
            <person name="Fan B."/>
            <person name="Jiang Y."/>
            <person name="Adhikari A."/>
            <person name="Zheng C.-J."/>
            <person name="Schuster L."/>
            <person name="Cowan T.M."/>
            <person name="Smanski M.J."/>
            <person name="Chevrette M.G."/>
            <person name="De Carvalho L.P.S."/>
            <person name="Shen B."/>
        </authorList>
    </citation>
    <scope>NUCLEOTIDE SEQUENCE [LARGE SCALE GENOMIC DNA]</scope>
    <source>
        <strain evidence="2 3">NPDC006337</strain>
    </source>
</reference>
<feature type="region of interest" description="Disordered" evidence="1">
    <location>
        <begin position="28"/>
        <end position="63"/>
    </location>
</feature>
<name>A0ABV2W9M7_9ACTN</name>
<sequence length="63" mass="6759">MTTILDVLVPVALFVLLALPSLVGHARERAVDRQLRRPRPPADGRRRGPAPGSAATVRAARPV</sequence>
<evidence type="ECO:0000313" key="2">
    <source>
        <dbReference type="EMBL" id="MEU0710242.1"/>
    </source>
</evidence>
<dbReference type="Proteomes" id="UP001550378">
    <property type="component" value="Unassembled WGS sequence"/>
</dbReference>
<dbReference type="EMBL" id="JBEXZR010000023">
    <property type="protein sequence ID" value="MEU0710242.1"/>
    <property type="molecule type" value="Genomic_DNA"/>
</dbReference>
<keyword evidence="3" id="KW-1185">Reference proteome</keyword>
<gene>
    <name evidence="2" type="ORF">ABZ508_23070</name>
</gene>
<comment type="caution">
    <text evidence="2">The sequence shown here is derived from an EMBL/GenBank/DDBJ whole genome shotgun (WGS) entry which is preliminary data.</text>
</comment>